<name>A0A371RKA3_9PROT</name>
<keyword evidence="4 5" id="KW-0574">Periplasm</keyword>
<comment type="function">
    <text evidence="5">Part of the Tol-Pal system, which plays a role in outer membrane invagination during cell division and is important for maintaining outer membrane integrity.</text>
</comment>
<comment type="similarity">
    <text evidence="2 5">Belongs to the TolB family.</text>
</comment>
<feature type="chain" id="PRO_5017089709" description="Tol-Pal system protein TolB" evidence="5">
    <location>
        <begin position="28"/>
        <end position="444"/>
    </location>
</feature>
<dbReference type="InterPro" id="IPR011042">
    <property type="entry name" value="6-blade_b-propeller_TolB-like"/>
</dbReference>
<dbReference type="GO" id="GO:0042597">
    <property type="term" value="C:periplasmic space"/>
    <property type="evidence" value="ECO:0007669"/>
    <property type="project" value="UniProtKB-SubCell"/>
</dbReference>
<dbReference type="InterPro" id="IPR011659">
    <property type="entry name" value="WD40"/>
</dbReference>
<dbReference type="AlphaFoldDB" id="A0A371RKA3"/>
<comment type="caution">
    <text evidence="7">The sequence shown here is derived from an EMBL/GenBank/DDBJ whole genome shotgun (WGS) entry which is preliminary data.</text>
</comment>
<keyword evidence="8" id="KW-1185">Reference proteome</keyword>
<dbReference type="PANTHER" id="PTHR36842:SF1">
    <property type="entry name" value="PROTEIN TOLB"/>
    <property type="match status" value="1"/>
</dbReference>
<evidence type="ECO:0000256" key="4">
    <source>
        <dbReference type="ARBA" id="ARBA00022764"/>
    </source>
</evidence>
<evidence type="ECO:0000259" key="6">
    <source>
        <dbReference type="Pfam" id="PF04052"/>
    </source>
</evidence>
<dbReference type="InParanoid" id="A0A371RKA3"/>
<dbReference type="Gene3D" id="2.120.10.30">
    <property type="entry name" value="TolB, C-terminal domain"/>
    <property type="match status" value="1"/>
</dbReference>
<dbReference type="Gene3D" id="3.40.50.10070">
    <property type="entry name" value="TolB, N-terminal domain"/>
    <property type="match status" value="1"/>
</dbReference>
<evidence type="ECO:0000256" key="1">
    <source>
        <dbReference type="ARBA" id="ARBA00004418"/>
    </source>
</evidence>
<dbReference type="NCBIfam" id="TIGR02800">
    <property type="entry name" value="propeller_TolB"/>
    <property type="match status" value="1"/>
</dbReference>
<dbReference type="EMBL" id="QUQO01000001">
    <property type="protein sequence ID" value="RFB05873.1"/>
    <property type="molecule type" value="Genomic_DNA"/>
</dbReference>
<dbReference type="GO" id="GO:0051301">
    <property type="term" value="P:cell division"/>
    <property type="evidence" value="ECO:0007669"/>
    <property type="project" value="UniProtKB-UniRule"/>
</dbReference>
<dbReference type="Pfam" id="PF07676">
    <property type="entry name" value="PD40"/>
    <property type="match status" value="3"/>
</dbReference>
<feature type="domain" description="TolB N-terminal" evidence="6">
    <location>
        <begin position="32"/>
        <end position="138"/>
    </location>
</feature>
<evidence type="ECO:0000256" key="3">
    <source>
        <dbReference type="ARBA" id="ARBA00022729"/>
    </source>
</evidence>
<accession>A0A371RKA3</accession>
<comment type="subcellular location">
    <subcellularLocation>
        <location evidence="1 5">Periplasm</location>
    </subcellularLocation>
</comment>
<keyword evidence="3 5" id="KW-0732">Signal</keyword>
<protein>
    <recommendedName>
        <fullName evidence="5">Tol-Pal system protein TolB</fullName>
    </recommendedName>
</protein>
<keyword evidence="5" id="KW-0132">Cell division</keyword>
<evidence type="ECO:0000313" key="8">
    <source>
        <dbReference type="Proteomes" id="UP000264589"/>
    </source>
</evidence>
<comment type="subunit">
    <text evidence="5">The Tol-Pal system is composed of five core proteins: the inner membrane proteins TolA, TolQ and TolR, the periplasmic protein TolB and the outer membrane protein Pal. They form a network linking the inner and outer membranes and the peptidoglycan layer.</text>
</comment>
<evidence type="ECO:0000313" key="7">
    <source>
        <dbReference type="EMBL" id="RFB05873.1"/>
    </source>
</evidence>
<evidence type="ECO:0000256" key="2">
    <source>
        <dbReference type="ARBA" id="ARBA00009820"/>
    </source>
</evidence>
<gene>
    <name evidence="5 7" type="primary">tolB</name>
    <name evidence="7" type="ORF">DX908_11710</name>
</gene>
<keyword evidence="5" id="KW-0131">Cell cycle</keyword>
<dbReference type="SUPFAM" id="SSF52964">
    <property type="entry name" value="TolB, N-terminal domain"/>
    <property type="match status" value="1"/>
</dbReference>
<dbReference type="GO" id="GO:0017038">
    <property type="term" value="P:protein import"/>
    <property type="evidence" value="ECO:0007669"/>
    <property type="project" value="InterPro"/>
</dbReference>
<dbReference type="Proteomes" id="UP000264589">
    <property type="component" value="Unassembled WGS sequence"/>
</dbReference>
<dbReference type="OrthoDB" id="9802240at2"/>
<reference evidence="7 8" key="1">
    <citation type="submission" date="2018-08" db="EMBL/GenBank/DDBJ databases">
        <title>Parvularcula sp. SM1705, isolated from surface water of the South Sea China.</title>
        <authorList>
            <person name="Sun L."/>
        </authorList>
    </citation>
    <scope>NUCLEOTIDE SEQUENCE [LARGE SCALE GENOMIC DNA]</scope>
    <source>
        <strain evidence="7 8">SM1705</strain>
    </source>
</reference>
<dbReference type="RefSeq" id="WP_116392505.1">
    <property type="nucleotide sequence ID" value="NZ_QUQO01000001.1"/>
</dbReference>
<dbReference type="SUPFAM" id="SSF82171">
    <property type="entry name" value="DPP6 N-terminal domain-like"/>
    <property type="match status" value="1"/>
</dbReference>
<dbReference type="InterPro" id="IPR014167">
    <property type="entry name" value="Tol-Pal_TolB"/>
</dbReference>
<dbReference type="Pfam" id="PF04052">
    <property type="entry name" value="TolB_N"/>
    <property type="match status" value="1"/>
</dbReference>
<proteinExistence type="inferred from homology"/>
<organism evidence="7 8">
    <name type="scientific">Parvularcula marina</name>
    <dbReference type="NCBI Taxonomy" id="2292771"/>
    <lineage>
        <taxon>Bacteria</taxon>
        <taxon>Pseudomonadati</taxon>
        <taxon>Pseudomonadota</taxon>
        <taxon>Alphaproteobacteria</taxon>
        <taxon>Parvularculales</taxon>
        <taxon>Parvularculaceae</taxon>
        <taxon>Parvularcula</taxon>
    </lineage>
</organism>
<evidence type="ECO:0000256" key="5">
    <source>
        <dbReference type="HAMAP-Rule" id="MF_00671"/>
    </source>
</evidence>
<dbReference type="HAMAP" id="MF_00671">
    <property type="entry name" value="TolB"/>
    <property type="match status" value="1"/>
</dbReference>
<feature type="signal peptide" evidence="5">
    <location>
        <begin position="1"/>
        <end position="27"/>
    </location>
</feature>
<dbReference type="InterPro" id="IPR007195">
    <property type="entry name" value="TolB_N"/>
</dbReference>
<dbReference type="PANTHER" id="PTHR36842">
    <property type="entry name" value="PROTEIN TOLB HOMOLOG"/>
    <property type="match status" value="1"/>
</dbReference>
<sequence precursor="true">MTVTLRSLKAMVLAGLAALLCGGIAVAQDDPVIDIVGSNADPMPIALPTFIGTTPETAEAGATLSEVIENNLQRSGLFAPIDKRAFIQRLDTVNTLPKFADWRIINARVLLVGEVTEDKDGRVQVSARLWDVGGSKQLGTIAFKTPSSNLRKAAHEISDFVYEQLTGEPGYFDTKVVYVAETGPRDSRRKRLMIMDQDGANPSILTDGVNFDALTPRFSPSEQQIIFLALFEDRPSQVYLYDISTTELEALGAWRGMTFAPRFTTDGSGVLLSIEENGNTDIARMSLPTRRITRLTNNPAIDTSPSMSPDGDFITFASDRGGSQQIYVMNADGTNQRRITFGEGIYGTPVWSPRGDLIAFTRQYKSRFYIGVVRPDGTGERLLTESYLDEGPTWSPNGRVIMFFREDRPGGPVGLYAIDLTGHNLRKVPTGTEASDPAWSPLLD</sequence>